<evidence type="ECO:0000313" key="1">
    <source>
        <dbReference type="EMBL" id="GBM56058.1"/>
    </source>
</evidence>
<sequence>MTWVKHEDLLQDRLRADVEIGVRMLTPAGPEKDLKQGPKVAFAPIMWAHIERMALSGPFREQQKAIDMSSSLMDLFFTSVSAPIPDQEALDCTQKNS</sequence>
<name>A0A4Y2GU78_ARAVE</name>
<dbReference type="Proteomes" id="UP000499080">
    <property type="component" value="Unassembled WGS sequence"/>
</dbReference>
<dbReference type="EMBL" id="BGPR01001526">
    <property type="protein sequence ID" value="GBM56058.1"/>
    <property type="molecule type" value="Genomic_DNA"/>
</dbReference>
<proteinExistence type="predicted"/>
<gene>
    <name evidence="1" type="ORF">AVEN_123201_1</name>
</gene>
<dbReference type="AlphaFoldDB" id="A0A4Y2GU78"/>
<keyword evidence="2" id="KW-1185">Reference proteome</keyword>
<protein>
    <submittedName>
        <fullName evidence="1">Uncharacterized protein</fullName>
    </submittedName>
</protein>
<comment type="caution">
    <text evidence="1">The sequence shown here is derived from an EMBL/GenBank/DDBJ whole genome shotgun (WGS) entry which is preliminary data.</text>
</comment>
<reference evidence="1 2" key="1">
    <citation type="journal article" date="2019" name="Sci. Rep.">
        <title>Orb-weaving spider Araneus ventricosus genome elucidates the spidroin gene catalogue.</title>
        <authorList>
            <person name="Kono N."/>
            <person name="Nakamura H."/>
            <person name="Ohtoshi R."/>
            <person name="Moran D.A.P."/>
            <person name="Shinohara A."/>
            <person name="Yoshida Y."/>
            <person name="Fujiwara M."/>
            <person name="Mori M."/>
            <person name="Tomita M."/>
            <person name="Arakawa K."/>
        </authorList>
    </citation>
    <scope>NUCLEOTIDE SEQUENCE [LARGE SCALE GENOMIC DNA]</scope>
</reference>
<accession>A0A4Y2GU78</accession>
<organism evidence="1 2">
    <name type="scientific">Araneus ventricosus</name>
    <name type="common">Orbweaver spider</name>
    <name type="synonym">Epeira ventricosa</name>
    <dbReference type="NCBI Taxonomy" id="182803"/>
    <lineage>
        <taxon>Eukaryota</taxon>
        <taxon>Metazoa</taxon>
        <taxon>Ecdysozoa</taxon>
        <taxon>Arthropoda</taxon>
        <taxon>Chelicerata</taxon>
        <taxon>Arachnida</taxon>
        <taxon>Araneae</taxon>
        <taxon>Araneomorphae</taxon>
        <taxon>Entelegynae</taxon>
        <taxon>Araneoidea</taxon>
        <taxon>Araneidae</taxon>
        <taxon>Araneus</taxon>
    </lineage>
</organism>
<evidence type="ECO:0000313" key="2">
    <source>
        <dbReference type="Proteomes" id="UP000499080"/>
    </source>
</evidence>